<accession>A0A5Q0UI83</accession>
<dbReference type="EMBL" id="CP040089">
    <property type="protein sequence ID" value="QGA80890.1"/>
    <property type="molecule type" value="Genomic_DNA"/>
</dbReference>
<evidence type="ECO:0000313" key="3">
    <source>
        <dbReference type="Proteomes" id="UP000377803"/>
    </source>
</evidence>
<dbReference type="RefSeq" id="WP_153550635.1">
    <property type="nucleotide sequence ID" value="NZ_CP040089.1"/>
</dbReference>
<organism evidence="2 3">
    <name type="scientific">Candidatus Nanohalobium constans</name>
    <dbReference type="NCBI Taxonomy" id="2565781"/>
    <lineage>
        <taxon>Archaea</taxon>
        <taxon>Candidatus Nanohalarchaeota</taxon>
        <taxon>Candidatus Nanohalobia</taxon>
        <taxon>Candidatus Nanohalobiales</taxon>
        <taxon>Candidatus Nanohalobiaceae</taxon>
        <taxon>Candidatus Nanohalobium</taxon>
    </lineage>
</organism>
<feature type="compositionally biased region" description="Acidic residues" evidence="1">
    <location>
        <begin position="1"/>
        <end position="12"/>
    </location>
</feature>
<dbReference type="AlphaFoldDB" id="A0A5Q0UI83"/>
<dbReference type="KEGG" id="ncon:LC1Nh_1014"/>
<protein>
    <submittedName>
        <fullName evidence="2">Uncharacterized protein</fullName>
    </submittedName>
</protein>
<feature type="compositionally biased region" description="Basic and acidic residues" evidence="1">
    <location>
        <begin position="27"/>
        <end position="41"/>
    </location>
</feature>
<evidence type="ECO:0000313" key="2">
    <source>
        <dbReference type="EMBL" id="QGA80890.1"/>
    </source>
</evidence>
<name>A0A5Q0UI83_9ARCH</name>
<keyword evidence="3" id="KW-1185">Reference proteome</keyword>
<dbReference type="GeneID" id="42365408"/>
<proteinExistence type="predicted"/>
<evidence type="ECO:0000256" key="1">
    <source>
        <dbReference type="SAM" id="MobiDB-lite"/>
    </source>
</evidence>
<feature type="region of interest" description="Disordered" evidence="1">
    <location>
        <begin position="1"/>
        <end position="74"/>
    </location>
</feature>
<gene>
    <name evidence="2" type="ORF">LC1Nh_1014</name>
</gene>
<reference evidence="3" key="1">
    <citation type="submission" date="2019-05" db="EMBL/GenBank/DDBJ databases">
        <title>Candidatus Nanohalobium constans, a novel model system to study the DPANN nano-sized archaea: genomic and physiological characterization of a nanoarchaeon co-cultured with its chitinotrophic host.</title>
        <authorList>
            <person name="La Cono V."/>
            <person name="Arcadi E."/>
            <person name="Crisafi F."/>
            <person name="Denaro R."/>
            <person name="La Spada G."/>
            <person name="Messina E."/>
            <person name="Smedile F."/>
            <person name="Toshchakov S.V."/>
            <person name="Shevchenko M.A."/>
            <person name="Golyshin P.N."/>
            <person name="Golyshina O.V."/>
            <person name="Ferrer M."/>
            <person name="Rohde M."/>
            <person name="Mushegian A."/>
            <person name="Sorokin D.Y."/>
            <person name="Giuliano L."/>
            <person name="Yakimov M.M."/>
        </authorList>
    </citation>
    <scope>NUCLEOTIDE SEQUENCE [LARGE SCALE GENOMIC DNA]</scope>
    <source>
        <strain evidence="3">LC1Nh</strain>
    </source>
</reference>
<dbReference type="Proteomes" id="UP000377803">
    <property type="component" value="Chromosome"/>
</dbReference>
<sequence length="86" mass="9754">MAEDEDIEEELEETKKELQGMIQGIKSEAEKPEKSSNDAKNHSQTGEEDSQSLERFKNDDGSFVDPDTGEEFDTKAALKIYQDKIK</sequence>